<evidence type="ECO:0000313" key="11">
    <source>
        <dbReference type="Proteomes" id="UP001295794"/>
    </source>
</evidence>
<evidence type="ECO:0000259" key="9">
    <source>
        <dbReference type="SMART" id="SM00813"/>
    </source>
</evidence>
<dbReference type="PANTHER" id="PTHR31776">
    <property type="entry name" value="ALPHA-L-ARABINOFURANOSIDASE 1"/>
    <property type="match status" value="1"/>
</dbReference>
<dbReference type="Proteomes" id="UP001295794">
    <property type="component" value="Unassembled WGS sequence"/>
</dbReference>
<feature type="signal peptide" evidence="8">
    <location>
        <begin position="1"/>
        <end position="17"/>
    </location>
</feature>
<comment type="similarity">
    <text evidence="3">Belongs to the glycosyl hydrolase 51 family.</text>
</comment>
<evidence type="ECO:0000256" key="5">
    <source>
        <dbReference type="ARBA" id="ARBA00022729"/>
    </source>
</evidence>
<dbReference type="GO" id="GO:0046373">
    <property type="term" value="P:L-arabinose metabolic process"/>
    <property type="evidence" value="ECO:0007669"/>
    <property type="project" value="InterPro"/>
</dbReference>
<dbReference type="EC" id="3.2.1.55" evidence="4"/>
<dbReference type="InterPro" id="IPR017853">
    <property type="entry name" value="GH"/>
</dbReference>
<keyword evidence="5 8" id="KW-0732">Signal</keyword>
<sequence length="702" mass="75780">MFDALLLSLAAVPAALGAVTTVSVSATASHPIPTTLYGLMFEDISHVSSEQTMASARLTRRLEWGWRLWAVLQNRAFQQVTPNTTAALNAWVPVGASATISVIADPTPLSSALPNSLVLTTPPNAGAQGFSNTGFWGMKFEKGLKYTASLYYRIPTSSARPAASTLTLALRAADGSVLASANVKMTATTWTQVSVVLSPTKTPPSTANTFTVTTDGGPAGIEVHFAMLSLFPPTFKNRPNGMRADIAQTLADIKPAFFRFPGGNNLEGQTPATRWQWNATVGPLINRPGRMGDWSYPNTDGLGIYEFLTWCEDLDMEPFMAVWDGFALGGTSVTGAALDPYIAQAIDQINFVIGDPKTSKPAALRASLGHPAPFKLNYVEIGNEDFIGNAASTVQARWSAFHNNLTATFPQLHFMATSHQNSPVLTPTPEIYDNHVYQTPTWFATNSFMYDNFPRNGMRFFEGEYASTSTNSSNLFGGVSQGRLTFPTVSASVGEAAFMTGFERKLLHWRSSSMQLTAFRKRGYRIQRIIRSPSRTRERVPMDAQLGWIRVTTAFRSVQHLSLIISFHSAGSVYKSSSYYVQQLFSLNKGDEYLPSTLPDSSTSATLLWSVTRRNATSGTEVIIKISNRATTAQAMQFVLPFSGVASKSTAQVISGNGGDSNTPEHPNLIAPVTVTVATGSTFNYTAPAVSVTVLVVGVTGA</sequence>
<dbReference type="InterPro" id="IPR055235">
    <property type="entry name" value="ASD1_cat"/>
</dbReference>
<dbReference type="SUPFAM" id="SSF51445">
    <property type="entry name" value="(Trans)glycosidases"/>
    <property type="match status" value="1"/>
</dbReference>
<proteinExistence type="inferred from homology"/>
<accession>A0AAD2HCE4</accession>
<feature type="domain" description="Alpha-L-arabinofuranosidase C-terminal" evidence="9">
    <location>
        <begin position="463"/>
        <end position="691"/>
    </location>
</feature>
<dbReference type="Pfam" id="PF06964">
    <property type="entry name" value="Alpha-L-AF_C"/>
    <property type="match status" value="1"/>
</dbReference>
<dbReference type="AlphaFoldDB" id="A0AAD2HCE4"/>
<dbReference type="InterPro" id="IPR010720">
    <property type="entry name" value="Alpha-L-AF_C"/>
</dbReference>
<protein>
    <recommendedName>
        <fullName evidence="4">non-reducing end alpha-L-arabinofuranosidase</fullName>
        <ecNumber evidence="4">3.2.1.55</ecNumber>
    </recommendedName>
</protein>
<evidence type="ECO:0000256" key="8">
    <source>
        <dbReference type="SAM" id="SignalP"/>
    </source>
</evidence>
<evidence type="ECO:0000256" key="7">
    <source>
        <dbReference type="ARBA" id="ARBA00023180"/>
    </source>
</evidence>
<dbReference type="SMART" id="SM00813">
    <property type="entry name" value="Alpha-L-AF_C"/>
    <property type="match status" value="1"/>
</dbReference>
<evidence type="ECO:0000256" key="4">
    <source>
        <dbReference type="ARBA" id="ARBA00012670"/>
    </source>
</evidence>
<keyword evidence="11" id="KW-1185">Reference proteome</keyword>
<evidence type="ECO:0000256" key="1">
    <source>
        <dbReference type="ARBA" id="ARBA00001462"/>
    </source>
</evidence>
<dbReference type="Gene3D" id="3.20.20.80">
    <property type="entry name" value="Glycosidases"/>
    <property type="match status" value="1"/>
</dbReference>
<keyword evidence="6" id="KW-0378">Hydrolase</keyword>
<dbReference type="Gene3D" id="2.60.120.260">
    <property type="entry name" value="Galactose-binding domain-like"/>
    <property type="match status" value="1"/>
</dbReference>
<dbReference type="Pfam" id="PF22848">
    <property type="entry name" value="ASD1_dom"/>
    <property type="match status" value="1"/>
</dbReference>
<dbReference type="InterPro" id="IPR051563">
    <property type="entry name" value="Glycosyl_Hydrolase_51"/>
</dbReference>
<evidence type="ECO:0000256" key="6">
    <source>
        <dbReference type="ARBA" id="ARBA00022801"/>
    </source>
</evidence>
<keyword evidence="7" id="KW-0325">Glycoprotein</keyword>
<name>A0AAD2HCE4_9AGAR</name>
<evidence type="ECO:0000313" key="10">
    <source>
        <dbReference type="EMBL" id="CAK5272195.1"/>
    </source>
</evidence>
<comment type="pathway">
    <text evidence="2">Glycan metabolism; L-arabinan degradation.</text>
</comment>
<comment type="caution">
    <text evidence="10">The sequence shown here is derived from an EMBL/GenBank/DDBJ whole genome shotgun (WGS) entry which is preliminary data.</text>
</comment>
<reference evidence="10" key="1">
    <citation type="submission" date="2023-11" db="EMBL/GenBank/DDBJ databases">
        <authorList>
            <person name="De Vega J J."/>
            <person name="De Vega J J."/>
        </authorList>
    </citation>
    <scope>NUCLEOTIDE SEQUENCE</scope>
</reference>
<gene>
    <name evidence="10" type="ORF">MYCIT1_LOCUS17762</name>
</gene>
<comment type="catalytic activity">
    <reaction evidence="1">
        <text>Hydrolysis of terminal non-reducing alpha-L-arabinofuranoside residues in alpha-L-arabinosides.</text>
        <dbReference type="EC" id="3.2.1.55"/>
    </reaction>
</comment>
<organism evidence="10 11">
    <name type="scientific">Mycena citricolor</name>
    <dbReference type="NCBI Taxonomy" id="2018698"/>
    <lineage>
        <taxon>Eukaryota</taxon>
        <taxon>Fungi</taxon>
        <taxon>Dikarya</taxon>
        <taxon>Basidiomycota</taxon>
        <taxon>Agaricomycotina</taxon>
        <taxon>Agaricomycetes</taxon>
        <taxon>Agaricomycetidae</taxon>
        <taxon>Agaricales</taxon>
        <taxon>Marasmiineae</taxon>
        <taxon>Mycenaceae</taxon>
        <taxon>Mycena</taxon>
    </lineage>
</organism>
<dbReference type="GO" id="GO:0046556">
    <property type="term" value="F:alpha-L-arabinofuranosidase activity"/>
    <property type="evidence" value="ECO:0007669"/>
    <property type="project" value="UniProtKB-EC"/>
</dbReference>
<feature type="chain" id="PRO_5042020568" description="non-reducing end alpha-L-arabinofuranosidase" evidence="8">
    <location>
        <begin position="18"/>
        <end position="702"/>
    </location>
</feature>
<evidence type="ECO:0000256" key="2">
    <source>
        <dbReference type="ARBA" id="ARBA00004834"/>
    </source>
</evidence>
<dbReference type="PANTHER" id="PTHR31776:SF0">
    <property type="entry name" value="ALPHA-L-ARABINOFURANOSIDASE 1"/>
    <property type="match status" value="1"/>
</dbReference>
<dbReference type="Gene3D" id="2.60.40.1180">
    <property type="entry name" value="Golgi alpha-mannosidase II"/>
    <property type="match status" value="1"/>
</dbReference>
<evidence type="ECO:0000256" key="3">
    <source>
        <dbReference type="ARBA" id="ARBA00007186"/>
    </source>
</evidence>
<dbReference type="EMBL" id="CAVNYO010000181">
    <property type="protein sequence ID" value="CAK5272195.1"/>
    <property type="molecule type" value="Genomic_DNA"/>
</dbReference>
<dbReference type="InterPro" id="IPR013780">
    <property type="entry name" value="Glyco_hydro_b"/>
</dbReference>